<dbReference type="InterPro" id="IPR000184">
    <property type="entry name" value="Bac_surfAg_D15"/>
</dbReference>
<evidence type="ECO:0000259" key="6">
    <source>
        <dbReference type="Pfam" id="PF01103"/>
    </source>
</evidence>
<dbReference type="PANTHER" id="PTHR12815">
    <property type="entry name" value="SORTING AND ASSEMBLY MACHINERY SAMM50 PROTEIN FAMILY MEMBER"/>
    <property type="match status" value="1"/>
</dbReference>
<evidence type="ECO:0000256" key="1">
    <source>
        <dbReference type="ARBA" id="ARBA00004370"/>
    </source>
</evidence>
<feature type="region of interest" description="Disordered" evidence="4">
    <location>
        <begin position="23"/>
        <end position="89"/>
    </location>
</feature>
<feature type="signal peptide" evidence="5">
    <location>
        <begin position="1"/>
        <end position="22"/>
    </location>
</feature>
<dbReference type="InterPro" id="IPR039910">
    <property type="entry name" value="D15-like"/>
</dbReference>
<feature type="domain" description="Bacterial surface antigen (D15)" evidence="6">
    <location>
        <begin position="389"/>
        <end position="682"/>
    </location>
</feature>
<evidence type="ECO:0000256" key="4">
    <source>
        <dbReference type="SAM" id="MobiDB-lite"/>
    </source>
</evidence>
<dbReference type="EMBL" id="CP117411">
    <property type="protein sequence ID" value="WCT73110.1"/>
    <property type="molecule type" value="Genomic_DNA"/>
</dbReference>
<dbReference type="Pfam" id="PF01103">
    <property type="entry name" value="Omp85"/>
    <property type="match status" value="1"/>
</dbReference>
<evidence type="ECO:0000313" key="8">
    <source>
        <dbReference type="Proteomes" id="UP001220395"/>
    </source>
</evidence>
<organism evidence="7 8">
    <name type="scientific">Sphingomonas naphthae</name>
    <dbReference type="NCBI Taxonomy" id="1813468"/>
    <lineage>
        <taxon>Bacteria</taxon>
        <taxon>Pseudomonadati</taxon>
        <taxon>Pseudomonadota</taxon>
        <taxon>Alphaproteobacteria</taxon>
        <taxon>Sphingomonadales</taxon>
        <taxon>Sphingomonadaceae</taxon>
        <taxon>Sphingomonas</taxon>
    </lineage>
</organism>
<protein>
    <submittedName>
        <fullName evidence="7">BamA/TamA family outer membrane protein</fullName>
    </submittedName>
</protein>
<keyword evidence="8" id="KW-1185">Reference proteome</keyword>
<feature type="chain" id="PRO_5046801451" evidence="5">
    <location>
        <begin position="23"/>
        <end position="682"/>
    </location>
</feature>
<keyword evidence="2" id="KW-0812">Transmembrane</keyword>
<reference evidence="7 8" key="1">
    <citation type="submission" date="2023-02" db="EMBL/GenBank/DDBJ databases">
        <title>Genome sequence of Sphingomonas naphthae.</title>
        <authorList>
            <person name="Kim S."/>
            <person name="Heo J."/>
            <person name="Kwon S.-W."/>
        </authorList>
    </citation>
    <scope>NUCLEOTIDE SEQUENCE [LARGE SCALE GENOMIC DNA]</scope>
    <source>
        <strain evidence="7 8">KACC 18716</strain>
    </source>
</reference>
<evidence type="ECO:0000256" key="3">
    <source>
        <dbReference type="ARBA" id="ARBA00023136"/>
    </source>
</evidence>
<evidence type="ECO:0000256" key="2">
    <source>
        <dbReference type="ARBA" id="ARBA00022452"/>
    </source>
</evidence>
<dbReference type="Gene3D" id="3.10.20.310">
    <property type="entry name" value="membrane protein fhac"/>
    <property type="match status" value="2"/>
</dbReference>
<dbReference type="PANTHER" id="PTHR12815:SF42">
    <property type="entry name" value="BACTERIAL SURFACE ANTIGEN (D15) DOMAIN-CONTAINING PROTEIN"/>
    <property type="match status" value="1"/>
</dbReference>
<dbReference type="RefSeq" id="WP_273687095.1">
    <property type="nucleotide sequence ID" value="NZ_CP117411.1"/>
</dbReference>
<keyword evidence="2" id="KW-1134">Transmembrane beta strand</keyword>
<sequence>MLHRSLILLVGGGLGLVAPAVAQTASDPRKSADTPPQADQKALDDPAFEASLPPLDQTAPPPVAAPEASSVPAADPDLAQPLPPIAGFDATPPPAIAVTDEKAERIKYDVVLKGLKPVDLEAPFRSLSALLQDGRDAANASQVGARASEDVGLAERLMRSEGYYDGLAAADVDTLPNARSRLTVTLTATPGTRYTLGGIAITGAEPEPTRHARDALDLKTGTPIRAAEIESAEANISLRLPERGYPFVEVGKRDILLDERDHHGDYTLPITAGPKSSFGGIRAEGDPVFTADHIEVLTRFDRGQLYDSRQVDDLRQALIATSLLSTVSVEPTRTGQTSADGTETVDLVVKQTKGPQRQLAASAGYGTGEGIKVTAGWTHRNLFPPEGALSVEAIAGTQQQGLSTAFRRSNAGQRDRVFALGASVARQDFDAYNAQTVSLTGSLSRASTPIFQKKWTWSIGGELIATRETRFQSAVQDRTRSTYLIAAVPLQLGYDGSDSLLDPTKGFRVTGRVSPEAQKRTGGGGFDGYARLLAEGSAYYSLTDALVMAGRARVGSIMGAGRDSIAPSRRYYAGGGGSVRGFGFQELGPKDANGDPVGGRSLTEFAVEARYRFGNYGIVPFFDAGRLGQGSTPSISNMRYGAGIGVRYYTNFGPFRIDVATPINRQPGESKIALYMSIGQAF</sequence>
<evidence type="ECO:0000256" key="5">
    <source>
        <dbReference type="SAM" id="SignalP"/>
    </source>
</evidence>
<dbReference type="Gene3D" id="2.40.160.50">
    <property type="entry name" value="membrane protein fhac: a member of the omp85/tpsb transporter family"/>
    <property type="match status" value="1"/>
</dbReference>
<comment type="subcellular location">
    <subcellularLocation>
        <location evidence="1">Membrane</location>
    </subcellularLocation>
</comment>
<keyword evidence="5" id="KW-0732">Signal</keyword>
<dbReference type="Proteomes" id="UP001220395">
    <property type="component" value="Chromosome"/>
</dbReference>
<feature type="compositionally biased region" description="Low complexity" evidence="4">
    <location>
        <begin position="65"/>
        <end position="80"/>
    </location>
</feature>
<name>A0ABY7TJI2_9SPHN</name>
<keyword evidence="3" id="KW-0472">Membrane</keyword>
<accession>A0ABY7TJI2</accession>
<proteinExistence type="predicted"/>
<evidence type="ECO:0000313" key="7">
    <source>
        <dbReference type="EMBL" id="WCT73110.1"/>
    </source>
</evidence>
<gene>
    <name evidence="7" type="ORF">PQ455_15995</name>
</gene>